<reference evidence="2" key="1">
    <citation type="submission" date="2012-09" db="EMBL/GenBank/DDBJ databases">
        <title>Genome sequencing and comparative transcriptomics of race 1 and race 4 of banana pathogen: Fusarium oxysporum f. sp. cubense.</title>
        <authorList>
            <person name="Fang X."/>
            <person name="Huang J."/>
        </authorList>
    </citation>
    <scope>NUCLEOTIDE SEQUENCE [LARGE SCALE GENOMIC DNA]</scope>
    <source>
        <strain evidence="2">race 1</strain>
    </source>
</reference>
<sequence length="179" mass="20896">IQQFFGDETAKVVPIPTAAAAYNDEMNHIDRGDQLRSYTSYNHPLRRGAWQALTWTFLLDVALTNSYILQLHGPQPNWERYKSQEDWRKCILNALFNTYHQESQARKLYRSGAEEDINDQETRQKHIDRNINHIYRGRYLRCLACQGFRQGQIRSKGPNRHAFAEISGNARGRHHSPAD</sequence>
<dbReference type="Proteomes" id="UP000016928">
    <property type="component" value="Unassembled WGS sequence"/>
</dbReference>
<reference evidence="2" key="2">
    <citation type="journal article" date="2014" name="PLoS ONE">
        <title>Genome and Transcriptome Analysis of the Fungal Pathogen Fusarium oxysporum f. sp. cubense Causing Banana Vascular Wilt Disease.</title>
        <authorList>
            <person name="Guo L."/>
            <person name="Han L."/>
            <person name="Yang L."/>
            <person name="Zeng H."/>
            <person name="Fan D."/>
            <person name="Zhu Y."/>
            <person name="Feng Y."/>
            <person name="Wang G."/>
            <person name="Peng C."/>
            <person name="Jiang X."/>
            <person name="Zhou D."/>
            <person name="Ni P."/>
            <person name="Liang C."/>
            <person name="Liu L."/>
            <person name="Wang J."/>
            <person name="Mao C."/>
            <person name="Fang X."/>
            <person name="Peng M."/>
            <person name="Huang J."/>
        </authorList>
    </citation>
    <scope>NUCLEOTIDE SEQUENCE [LARGE SCALE GENOMIC DNA]</scope>
    <source>
        <strain evidence="2">race 1</strain>
    </source>
</reference>
<dbReference type="EMBL" id="KB730124">
    <property type="protein sequence ID" value="ENH71976.1"/>
    <property type="molecule type" value="Genomic_DNA"/>
</dbReference>
<dbReference type="HOGENOM" id="CLU_068290_0_0_1"/>
<proteinExistence type="predicted"/>
<protein>
    <recommendedName>
        <fullName evidence="3">PiggyBac transposable element-derived protein domain-containing protein</fullName>
    </recommendedName>
</protein>
<feature type="non-terminal residue" evidence="1">
    <location>
        <position position="1"/>
    </location>
</feature>
<accession>N4UT54</accession>
<evidence type="ECO:0000313" key="1">
    <source>
        <dbReference type="EMBL" id="ENH71976.1"/>
    </source>
</evidence>
<name>N4UT54_FUSC1</name>
<evidence type="ECO:0008006" key="3">
    <source>
        <dbReference type="Google" id="ProtNLM"/>
    </source>
</evidence>
<evidence type="ECO:0000313" key="2">
    <source>
        <dbReference type="Proteomes" id="UP000016928"/>
    </source>
</evidence>
<dbReference type="AlphaFoldDB" id="N4UT54"/>
<dbReference type="VEuPathDB" id="FungiDB:FOC1_g10000088"/>
<organism evidence="1 2">
    <name type="scientific">Fusarium oxysporum f. sp. cubense (strain race 1)</name>
    <name type="common">Panama disease fungus</name>
    <dbReference type="NCBI Taxonomy" id="1229664"/>
    <lineage>
        <taxon>Eukaryota</taxon>
        <taxon>Fungi</taxon>
        <taxon>Dikarya</taxon>
        <taxon>Ascomycota</taxon>
        <taxon>Pezizomycotina</taxon>
        <taxon>Sordariomycetes</taxon>
        <taxon>Hypocreomycetidae</taxon>
        <taxon>Hypocreales</taxon>
        <taxon>Nectriaceae</taxon>
        <taxon>Fusarium</taxon>
        <taxon>Fusarium oxysporum species complex</taxon>
    </lineage>
</organism>
<dbReference type="STRING" id="1229664.N4UT54"/>
<gene>
    <name evidence="1" type="ORF">FOC1_g10000088</name>
</gene>